<dbReference type="AlphaFoldDB" id="A0A917I0W7"/>
<proteinExistence type="predicted"/>
<accession>A0A917I0W7</accession>
<organism evidence="2 3">
    <name type="scientific">Parapedobacter pyrenivorans</name>
    <dbReference type="NCBI Taxonomy" id="1305674"/>
    <lineage>
        <taxon>Bacteria</taxon>
        <taxon>Pseudomonadati</taxon>
        <taxon>Bacteroidota</taxon>
        <taxon>Sphingobacteriia</taxon>
        <taxon>Sphingobacteriales</taxon>
        <taxon>Sphingobacteriaceae</taxon>
        <taxon>Parapedobacter</taxon>
    </lineage>
</organism>
<keyword evidence="1" id="KW-0472">Membrane</keyword>
<evidence type="ECO:0000256" key="1">
    <source>
        <dbReference type="SAM" id="Phobius"/>
    </source>
</evidence>
<feature type="transmembrane region" description="Helical" evidence="1">
    <location>
        <begin position="7"/>
        <end position="27"/>
    </location>
</feature>
<name>A0A917I0W7_9SPHI</name>
<evidence type="ECO:0000313" key="2">
    <source>
        <dbReference type="EMBL" id="GGH01445.1"/>
    </source>
</evidence>
<reference evidence="2" key="2">
    <citation type="submission" date="2020-09" db="EMBL/GenBank/DDBJ databases">
        <authorList>
            <person name="Sun Q."/>
            <person name="Zhou Y."/>
        </authorList>
    </citation>
    <scope>NUCLEOTIDE SEQUENCE</scope>
    <source>
        <strain evidence="2">CGMCC 1.12195</strain>
    </source>
</reference>
<dbReference type="EMBL" id="BMER01000006">
    <property type="protein sequence ID" value="GGH01445.1"/>
    <property type="molecule type" value="Genomic_DNA"/>
</dbReference>
<protein>
    <submittedName>
        <fullName evidence="2">Uncharacterized protein</fullName>
    </submittedName>
</protein>
<gene>
    <name evidence="2" type="ORF">GCM10007415_41960</name>
</gene>
<sequence length="76" mass="8417">MKTNTKALIVSHIVVFMTGVAIAVAVFHREDPPAHQQPPMFTYEEVDQGCGCPDSLGADNMVEADTLWIKYKPAKR</sequence>
<evidence type="ECO:0000313" key="3">
    <source>
        <dbReference type="Proteomes" id="UP000660862"/>
    </source>
</evidence>
<reference evidence="2" key="1">
    <citation type="journal article" date="2014" name="Int. J. Syst. Evol. Microbiol.">
        <title>Complete genome sequence of Corynebacterium casei LMG S-19264T (=DSM 44701T), isolated from a smear-ripened cheese.</title>
        <authorList>
            <consortium name="US DOE Joint Genome Institute (JGI-PGF)"/>
            <person name="Walter F."/>
            <person name="Albersmeier A."/>
            <person name="Kalinowski J."/>
            <person name="Ruckert C."/>
        </authorList>
    </citation>
    <scope>NUCLEOTIDE SEQUENCE</scope>
    <source>
        <strain evidence="2">CGMCC 1.12195</strain>
    </source>
</reference>
<keyword evidence="1" id="KW-1133">Transmembrane helix</keyword>
<keyword evidence="3" id="KW-1185">Reference proteome</keyword>
<dbReference type="Proteomes" id="UP000660862">
    <property type="component" value="Unassembled WGS sequence"/>
</dbReference>
<dbReference type="RefSeq" id="WP_188508086.1">
    <property type="nucleotide sequence ID" value="NZ_BMER01000006.1"/>
</dbReference>
<comment type="caution">
    <text evidence="2">The sequence shown here is derived from an EMBL/GenBank/DDBJ whole genome shotgun (WGS) entry which is preliminary data.</text>
</comment>
<keyword evidence="1" id="KW-0812">Transmembrane</keyword>